<keyword evidence="6 8" id="KW-0067">ATP-binding</keyword>
<dbReference type="GO" id="GO:0015937">
    <property type="term" value="P:coenzyme A biosynthetic process"/>
    <property type="evidence" value="ECO:0007669"/>
    <property type="project" value="UniProtKB-UniRule"/>
</dbReference>
<keyword evidence="2 8" id="KW-0963">Cytoplasm</keyword>
<keyword evidence="7 8" id="KW-0173">Coenzyme A biosynthesis</keyword>
<accession>A0A0S4KYP4</accession>
<dbReference type="UniPathway" id="UPA00241">
    <property type="reaction ID" value="UER00356"/>
</dbReference>
<keyword evidence="5 8" id="KW-0418">Kinase</keyword>
<organism evidence="10 11">
    <name type="scientific">Candidatus Nitrospira inopinata</name>
    <dbReference type="NCBI Taxonomy" id="1715989"/>
    <lineage>
        <taxon>Bacteria</taxon>
        <taxon>Pseudomonadati</taxon>
        <taxon>Nitrospirota</taxon>
        <taxon>Nitrospiria</taxon>
        <taxon>Nitrospirales</taxon>
        <taxon>Nitrospiraceae</taxon>
        <taxon>Nitrospira</taxon>
    </lineage>
</organism>
<reference evidence="11" key="1">
    <citation type="submission" date="2015-09" db="EMBL/GenBank/DDBJ databases">
        <authorList>
            <person name="Daims H."/>
        </authorList>
    </citation>
    <scope>NUCLEOTIDE SEQUENCE [LARGE SCALE GENOMIC DNA]</scope>
</reference>
<dbReference type="RefSeq" id="WP_231908670.1">
    <property type="nucleotide sequence ID" value="NZ_LN885086.1"/>
</dbReference>
<name>A0A0S4KYP4_9BACT</name>
<comment type="pathway">
    <text evidence="8">Cofactor biosynthesis; coenzyme A biosynthesis; CoA from (R)-pantothenate: step 5/5.</text>
</comment>
<evidence type="ECO:0000256" key="6">
    <source>
        <dbReference type="ARBA" id="ARBA00022840"/>
    </source>
</evidence>
<evidence type="ECO:0000256" key="5">
    <source>
        <dbReference type="ARBA" id="ARBA00022777"/>
    </source>
</evidence>
<dbReference type="GO" id="GO:0005524">
    <property type="term" value="F:ATP binding"/>
    <property type="evidence" value="ECO:0007669"/>
    <property type="project" value="UniProtKB-UniRule"/>
</dbReference>
<dbReference type="GO" id="GO:0005737">
    <property type="term" value="C:cytoplasm"/>
    <property type="evidence" value="ECO:0007669"/>
    <property type="project" value="UniProtKB-SubCell"/>
</dbReference>
<dbReference type="InterPro" id="IPR027417">
    <property type="entry name" value="P-loop_NTPase"/>
</dbReference>
<comment type="similarity">
    <text evidence="1 8">Belongs to the CoaE family.</text>
</comment>
<proteinExistence type="inferred from homology"/>
<evidence type="ECO:0000256" key="7">
    <source>
        <dbReference type="ARBA" id="ARBA00022993"/>
    </source>
</evidence>
<evidence type="ECO:0000256" key="1">
    <source>
        <dbReference type="ARBA" id="ARBA00009018"/>
    </source>
</evidence>
<dbReference type="EMBL" id="LN885086">
    <property type="protein sequence ID" value="CUQ67686.1"/>
    <property type="molecule type" value="Genomic_DNA"/>
</dbReference>
<comment type="function">
    <text evidence="8">Catalyzes the phosphorylation of the 3'-hydroxyl group of dephosphocoenzyme A to form coenzyme A.</text>
</comment>
<keyword evidence="4 8" id="KW-0547">Nucleotide-binding</keyword>
<dbReference type="HAMAP" id="MF_00376">
    <property type="entry name" value="Dephospho_CoA_kinase"/>
    <property type="match status" value="1"/>
</dbReference>
<dbReference type="STRING" id="1715989.NITINOP_2714"/>
<dbReference type="PANTHER" id="PTHR10695">
    <property type="entry name" value="DEPHOSPHO-COA KINASE-RELATED"/>
    <property type="match status" value="1"/>
</dbReference>
<protein>
    <recommendedName>
        <fullName evidence="8 9">Dephospho-CoA kinase</fullName>
        <ecNumber evidence="8 9">2.7.1.24</ecNumber>
    </recommendedName>
    <alternativeName>
        <fullName evidence="8">Dephosphocoenzyme A kinase</fullName>
    </alternativeName>
</protein>
<evidence type="ECO:0000256" key="9">
    <source>
        <dbReference type="NCBIfam" id="TIGR00152"/>
    </source>
</evidence>
<evidence type="ECO:0000256" key="2">
    <source>
        <dbReference type="ARBA" id="ARBA00022490"/>
    </source>
</evidence>
<evidence type="ECO:0000313" key="10">
    <source>
        <dbReference type="EMBL" id="CUQ67686.1"/>
    </source>
</evidence>
<evidence type="ECO:0000256" key="4">
    <source>
        <dbReference type="ARBA" id="ARBA00022741"/>
    </source>
</evidence>
<evidence type="ECO:0000256" key="8">
    <source>
        <dbReference type="HAMAP-Rule" id="MF_00376"/>
    </source>
</evidence>
<gene>
    <name evidence="8 10" type="primary">coaE</name>
    <name evidence="10" type="ORF">NITINOP_2714</name>
</gene>
<evidence type="ECO:0000256" key="3">
    <source>
        <dbReference type="ARBA" id="ARBA00022679"/>
    </source>
</evidence>
<dbReference type="PANTHER" id="PTHR10695:SF46">
    <property type="entry name" value="BIFUNCTIONAL COENZYME A SYNTHASE-RELATED"/>
    <property type="match status" value="1"/>
</dbReference>
<keyword evidence="3 8" id="KW-0808">Transferase</keyword>
<sequence>MLTDMVLVGLTGGVATGKSTVASMFKRCGAVIIDADALARSVVEPGKPAWREIVKLFGRGVLNPDRTINRRVLGGIVFRDPEQLRRLERIVHPRVSREQRRLLRSAFARDPRAVVVYDVPLLFEAGIERTVDHIIVVSADRDAQIARLRKRDGLSRADALRRIKSQMPLAEKRRLADFVLDGTMSKRRLFHRVKMLFQRFRTAA</sequence>
<dbReference type="Proteomes" id="UP000066284">
    <property type="component" value="Chromosome 1"/>
</dbReference>
<comment type="catalytic activity">
    <reaction evidence="8">
        <text>3'-dephospho-CoA + ATP = ADP + CoA + H(+)</text>
        <dbReference type="Rhea" id="RHEA:18245"/>
        <dbReference type="ChEBI" id="CHEBI:15378"/>
        <dbReference type="ChEBI" id="CHEBI:30616"/>
        <dbReference type="ChEBI" id="CHEBI:57287"/>
        <dbReference type="ChEBI" id="CHEBI:57328"/>
        <dbReference type="ChEBI" id="CHEBI:456216"/>
        <dbReference type="EC" id="2.7.1.24"/>
    </reaction>
</comment>
<keyword evidence="11" id="KW-1185">Reference proteome</keyword>
<dbReference type="Pfam" id="PF01121">
    <property type="entry name" value="CoaE"/>
    <property type="match status" value="1"/>
</dbReference>
<comment type="subcellular location">
    <subcellularLocation>
        <location evidence="8">Cytoplasm</location>
    </subcellularLocation>
</comment>
<evidence type="ECO:0000313" key="11">
    <source>
        <dbReference type="Proteomes" id="UP000066284"/>
    </source>
</evidence>
<dbReference type="AlphaFoldDB" id="A0A0S4KYP4"/>
<dbReference type="GO" id="GO:0004140">
    <property type="term" value="F:dephospho-CoA kinase activity"/>
    <property type="evidence" value="ECO:0007669"/>
    <property type="project" value="UniProtKB-UniRule"/>
</dbReference>
<dbReference type="InterPro" id="IPR001977">
    <property type="entry name" value="Depp_CoAkinase"/>
</dbReference>
<dbReference type="EC" id="2.7.1.24" evidence="8 9"/>
<dbReference type="NCBIfam" id="TIGR00152">
    <property type="entry name" value="dephospho-CoA kinase"/>
    <property type="match status" value="1"/>
</dbReference>
<dbReference type="CDD" id="cd02022">
    <property type="entry name" value="DPCK"/>
    <property type="match status" value="1"/>
</dbReference>
<dbReference type="Gene3D" id="3.40.50.300">
    <property type="entry name" value="P-loop containing nucleotide triphosphate hydrolases"/>
    <property type="match status" value="1"/>
</dbReference>
<dbReference type="PROSITE" id="PS51219">
    <property type="entry name" value="DPCK"/>
    <property type="match status" value="1"/>
</dbReference>
<feature type="binding site" evidence="8">
    <location>
        <begin position="15"/>
        <end position="20"/>
    </location>
    <ligand>
        <name>ATP</name>
        <dbReference type="ChEBI" id="CHEBI:30616"/>
    </ligand>
</feature>
<dbReference type="SUPFAM" id="SSF52540">
    <property type="entry name" value="P-loop containing nucleoside triphosphate hydrolases"/>
    <property type="match status" value="1"/>
</dbReference>
<dbReference type="FunFam" id="3.40.50.300:FF:000991">
    <property type="entry name" value="Dephospho-CoA kinase"/>
    <property type="match status" value="1"/>
</dbReference>
<dbReference type="KEGG" id="nio:NITINOP_2714"/>